<geneLocation type="plasmid" evidence="1 2">
    <name>unnamed1</name>
</geneLocation>
<accession>A0ABY7XHI0</accession>
<gene>
    <name evidence="1" type="ORF">PUW25_25810</name>
</gene>
<dbReference type="EMBL" id="CP118109">
    <property type="protein sequence ID" value="WDI05228.1"/>
    <property type="molecule type" value="Genomic_DNA"/>
</dbReference>
<sequence length="68" mass="7411">MQERKVKFTIGKEGGVAFEVLNGEGADCTKITKDIEVHLSQNGTMVDEGKKPEYYDGGGLTDVFNSLD</sequence>
<dbReference type="Pfam" id="PF11211">
    <property type="entry name" value="DUF2997"/>
    <property type="match status" value="1"/>
</dbReference>
<proteinExistence type="predicted"/>
<protein>
    <submittedName>
        <fullName evidence="1">DUF2997 domain-containing protein</fullName>
    </submittedName>
</protein>
<organism evidence="1 2">
    <name type="scientific">Paenibacillus urinalis</name>
    <dbReference type="NCBI Taxonomy" id="521520"/>
    <lineage>
        <taxon>Bacteria</taxon>
        <taxon>Bacillati</taxon>
        <taxon>Bacillota</taxon>
        <taxon>Bacilli</taxon>
        <taxon>Bacillales</taxon>
        <taxon>Paenibacillaceae</taxon>
        <taxon>Paenibacillus</taxon>
    </lineage>
</organism>
<reference evidence="1 2" key="1">
    <citation type="submission" date="2023-02" db="EMBL/GenBank/DDBJ databases">
        <title>Pathogen: clinical or host-associated sample.</title>
        <authorList>
            <person name="Hergert J."/>
            <person name="Casey R."/>
            <person name="Wagner J."/>
            <person name="Young E.L."/>
            <person name="Oakeson K.F."/>
        </authorList>
    </citation>
    <scope>NUCLEOTIDE SEQUENCE [LARGE SCALE GENOMIC DNA]</scope>
    <source>
        <strain evidence="1 2">2022CK-00829</strain>
        <plasmid evidence="1 2">unnamed1</plasmid>
    </source>
</reference>
<keyword evidence="2" id="KW-1185">Reference proteome</keyword>
<evidence type="ECO:0000313" key="1">
    <source>
        <dbReference type="EMBL" id="WDI05228.1"/>
    </source>
</evidence>
<dbReference type="RefSeq" id="WP_274338777.1">
    <property type="nucleotide sequence ID" value="NZ_CP118109.1"/>
</dbReference>
<keyword evidence="1" id="KW-0614">Plasmid</keyword>
<dbReference type="InterPro" id="IPR021375">
    <property type="entry name" value="DUF2997"/>
</dbReference>
<dbReference type="Proteomes" id="UP001221519">
    <property type="component" value="Plasmid unnamed1"/>
</dbReference>
<evidence type="ECO:0000313" key="2">
    <source>
        <dbReference type="Proteomes" id="UP001221519"/>
    </source>
</evidence>
<name>A0ABY7XHI0_9BACL</name>